<dbReference type="RefSeq" id="WP_011400294.1">
    <property type="nucleotide sequence ID" value="NC_007645.1"/>
</dbReference>
<dbReference type="SMART" id="SM00062">
    <property type="entry name" value="PBPb"/>
    <property type="match status" value="1"/>
</dbReference>
<keyword evidence="2 3" id="KW-0732">Signal</keyword>
<accession>Q2S7Y2</accession>
<sequence length="249" mass="28333">MKILTAALTALCMGAATLASAEDKLVFNTQDFRPFTYLEKGEVAGPGTELVKLICKASEIQCEFNLLDWTVAQQQAKEKQVDGLYVIGWNEQRSEWLHYSLPILKTSYGFFVSESDTRQYSTLYNFSEHQVGVFGPSNTSKTLETIGTAMPTMKIVLAKDDLVSFRMLSDKKVDSVYSNRDVGFEILRQLGLKDIRFAWNHKSINYYVGFVKGHTSRKVINKFNKTLRQLYKDGEAQKVLDKYQLESSM</sequence>
<evidence type="ECO:0000256" key="1">
    <source>
        <dbReference type="ARBA" id="ARBA00010333"/>
    </source>
</evidence>
<dbReference type="AlphaFoldDB" id="Q2S7Y2"/>
<dbReference type="InterPro" id="IPR001638">
    <property type="entry name" value="Solute-binding_3/MltF_N"/>
</dbReference>
<dbReference type="KEGG" id="hch:HCH_06608"/>
<evidence type="ECO:0000313" key="6">
    <source>
        <dbReference type="Proteomes" id="UP000000238"/>
    </source>
</evidence>
<dbReference type="Gene3D" id="3.40.190.10">
    <property type="entry name" value="Periplasmic binding protein-like II"/>
    <property type="match status" value="2"/>
</dbReference>
<evidence type="ECO:0000313" key="5">
    <source>
        <dbReference type="EMBL" id="ABC33242.1"/>
    </source>
</evidence>
<name>Q2S7Y2_HAHCH</name>
<evidence type="ECO:0000256" key="3">
    <source>
        <dbReference type="SAM" id="SignalP"/>
    </source>
</evidence>
<dbReference type="EMBL" id="CP000155">
    <property type="protein sequence ID" value="ABC33242.1"/>
    <property type="molecule type" value="Genomic_DNA"/>
</dbReference>
<reference evidence="5 6" key="1">
    <citation type="journal article" date="2005" name="Nucleic Acids Res.">
        <title>Genomic blueprint of Hahella chejuensis, a marine microbe producing an algicidal agent.</title>
        <authorList>
            <person name="Jeong H."/>
            <person name="Yim J.H."/>
            <person name="Lee C."/>
            <person name="Choi S.-H."/>
            <person name="Park Y.K."/>
            <person name="Yoon S.H."/>
            <person name="Hur C.-G."/>
            <person name="Kang H.-Y."/>
            <person name="Kim D."/>
            <person name="Lee H.H."/>
            <person name="Park K.H."/>
            <person name="Park S.-H."/>
            <person name="Park H.-S."/>
            <person name="Lee H.K."/>
            <person name="Oh T.K."/>
            <person name="Kim J.F."/>
        </authorList>
    </citation>
    <scope>NUCLEOTIDE SEQUENCE [LARGE SCALE GENOMIC DNA]</scope>
    <source>
        <strain evidence="5 6">KCTC 2396</strain>
    </source>
</reference>
<dbReference type="STRING" id="349521.HCH_06608"/>
<keyword evidence="6" id="KW-1185">Reference proteome</keyword>
<protein>
    <submittedName>
        <fullName evidence="5">ABC-type amino acid transport/signal transduction systems, periplasmic component/domain</fullName>
    </submittedName>
</protein>
<gene>
    <name evidence="5" type="ordered locus">HCH_06608</name>
</gene>
<dbReference type="SUPFAM" id="SSF53850">
    <property type="entry name" value="Periplasmic binding protein-like II"/>
    <property type="match status" value="1"/>
</dbReference>
<dbReference type="Pfam" id="PF00497">
    <property type="entry name" value="SBP_bac_3"/>
    <property type="match status" value="1"/>
</dbReference>
<evidence type="ECO:0000259" key="4">
    <source>
        <dbReference type="SMART" id="SM00062"/>
    </source>
</evidence>
<feature type="domain" description="Solute-binding protein family 3/N-terminal" evidence="4">
    <location>
        <begin position="24"/>
        <end position="247"/>
    </location>
</feature>
<feature type="signal peptide" evidence="3">
    <location>
        <begin position="1"/>
        <end position="21"/>
    </location>
</feature>
<dbReference type="PANTHER" id="PTHR35936:SF25">
    <property type="entry name" value="ABC TRANSPORTER SUBSTRATE-BINDING PROTEIN"/>
    <property type="match status" value="1"/>
</dbReference>
<proteinExistence type="inferred from homology"/>
<dbReference type="PANTHER" id="PTHR35936">
    <property type="entry name" value="MEMBRANE-BOUND LYTIC MUREIN TRANSGLYCOSYLASE F"/>
    <property type="match status" value="1"/>
</dbReference>
<comment type="similarity">
    <text evidence="1">Belongs to the bacterial solute-binding protein 3 family.</text>
</comment>
<dbReference type="HOGENOM" id="CLU_064076_6_0_6"/>
<dbReference type="Proteomes" id="UP000000238">
    <property type="component" value="Chromosome"/>
</dbReference>
<feature type="chain" id="PRO_5004215149" evidence="3">
    <location>
        <begin position="22"/>
        <end position="249"/>
    </location>
</feature>
<organism evidence="5 6">
    <name type="scientific">Hahella chejuensis (strain KCTC 2396)</name>
    <dbReference type="NCBI Taxonomy" id="349521"/>
    <lineage>
        <taxon>Bacteria</taxon>
        <taxon>Pseudomonadati</taxon>
        <taxon>Pseudomonadota</taxon>
        <taxon>Gammaproteobacteria</taxon>
        <taxon>Oceanospirillales</taxon>
        <taxon>Hahellaceae</taxon>
        <taxon>Hahella</taxon>
    </lineage>
</organism>
<dbReference type="eggNOG" id="COG0834">
    <property type="taxonomic scope" value="Bacteria"/>
</dbReference>
<evidence type="ECO:0000256" key="2">
    <source>
        <dbReference type="ARBA" id="ARBA00022729"/>
    </source>
</evidence>